<dbReference type="KEGG" id="dtl:H8F01_20400"/>
<dbReference type="RefSeq" id="WP_187056830.1">
    <property type="nucleotide sequence ID" value="NZ_CP060412.1"/>
</dbReference>
<dbReference type="AlphaFoldDB" id="A0A7G8Q3L0"/>
<evidence type="ECO:0000313" key="1">
    <source>
        <dbReference type="EMBL" id="QNK01368.1"/>
    </source>
</evidence>
<dbReference type="Proteomes" id="UP000515873">
    <property type="component" value="Chromosome"/>
</dbReference>
<proteinExistence type="predicted"/>
<protein>
    <submittedName>
        <fullName evidence="1">Uncharacterized protein</fullName>
    </submittedName>
</protein>
<reference evidence="1 2" key="1">
    <citation type="submission" date="2020-08" db="EMBL/GenBank/DDBJ databases">
        <title>Dyella sp. G9 isolated from forest soil.</title>
        <authorList>
            <person name="Fu J."/>
            <person name="Qiu L."/>
        </authorList>
    </citation>
    <scope>NUCLEOTIDE SEQUENCE [LARGE SCALE GENOMIC DNA]</scope>
    <source>
        <strain evidence="1 2">G9</strain>
    </source>
</reference>
<accession>A0A7G8Q3L0</accession>
<keyword evidence="2" id="KW-1185">Reference proteome</keyword>
<evidence type="ECO:0000313" key="2">
    <source>
        <dbReference type="Proteomes" id="UP000515873"/>
    </source>
</evidence>
<gene>
    <name evidence="1" type="ORF">H8F01_20400</name>
</gene>
<name>A0A7G8Q3L0_9GAMM</name>
<dbReference type="Pfam" id="PF18742">
    <property type="entry name" value="DpnII-MboI"/>
    <property type="match status" value="1"/>
</dbReference>
<organism evidence="1 2">
    <name type="scientific">Dyella telluris</name>
    <dbReference type="NCBI Taxonomy" id="2763498"/>
    <lineage>
        <taxon>Bacteria</taxon>
        <taxon>Pseudomonadati</taxon>
        <taxon>Pseudomonadota</taxon>
        <taxon>Gammaproteobacteria</taxon>
        <taxon>Lysobacterales</taxon>
        <taxon>Rhodanobacteraceae</taxon>
        <taxon>Dyella</taxon>
    </lineage>
</organism>
<sequence length="281" mass="32530">MILHPIKLLDAMAEEISDTNQTIGKLQQLSFYLDGENNFYDQEHEMTEHELEWRLERTYIGLSLLMEHLALPNLLSQFQAGFKRYHGKLREVEVVPYVGDFYSEPHSYLRKYLFSLSSLCGADLEKQQDEQRKSTLEGILVNTPKIIFDRGIEPKNEAEVRKSVFDLLIHVFPDTVREMPIIQNTKTYKPDIGVKSLSTAIEYKFADSEEEVKKAVGGLYEDMRGYSGSKDWTTFYAVIYMTDAFYTQQQIMSEFKHTSADENWKPLLVIGKGARVKRSKA</sequence>
<dbReference type="EMBL" id="CP060412">
    <property type="protein sequence ID" value="QNK01368.1"/>
    <property type="molecule type" value="Genomic_DNA"/>
</dbReference>